<dbReference type="OrthoDB" id="616263at2759"/>
<sequence>MNYQPQECMKKIMGKKETSSTDYIETQISSQYVDTVYGEIGRALFIMRLYCRAKLLIRISTANRLMKLQQEVEKKRRESINKKGVILHQHNARPHTSLATQQILKNLVFSPVPVSSEFFRRRGLTDLLRVHLVRFAISMRRVTLDSNSQALVTRHLRYDTLGFTEKE</sequence>
<dbReference type="GO" id="GO:0003676">
    <property type="term" value="F:nucleic acid binding"/>
    <property type="evidence" value="ECO:0007669"/>
    <property type="project" value="InterPro"/>
</dbReference>
<name>A0A4C1VXY4_EUMVA</name>
<evidence type="ECO:0000313" key="1">
    <source>
        <dbReference type="EMBL" id="GBP42675.1"/>
    </source>
</evidence>
<dbReference type="AlphaFoldDB" id="A0A4C1VXY4"/>
<dbReference type="Gene3D" id="3.30.420.10">
    <property type="entry name" value="Ribonuclease H-like superfamily/Ribonuclease H"/>
    <property type="match status" value="1"/>
</dbReference>
<proteinExistence type="predicted"/>
<dbReference type="Proteomes" id="UP000299102">
    <property type="component" value="Unassembled WGS sequence"/>
</dbReference>
<keyword evidence="2" id="KW-1185">Reference proteome</keyword>
<gene>
    <name evidence="1" type="ORF">EVAR_21950_1</name>
</gene>
<accession>A0A4C1VXY4</accession>
<evidence type="ECO:0000313" key="2">
    <source>
        <dbReference type="Proteomes" id="UP000299102"/>
    </source>
</evidence>
<dbReference type="EMBL" id="BGZK01000422">
    <property type="protein sequence ID" value="GBP42675.1"/>
    <property type="molecule type" value="Genomic_DNA"/>
</dbReference>
<protein>
    <recommendedName>
        <fullName evidence="3">Histone-lysine N-methyltransferase SETMAR</fullName>
    </recommendedName>
</protein>
<comment type="caution">
    <text evidence="1">The sequence shown here is derived from an EMBL/GenBank/DDBJ whole genome shotgun (WGS) entry which is preliminary data.</text>
</comment>
<dbReference type="InterPro" id="IPR036397">
    <property type="entry name" value="RNaseH_sf"/>
</dbReference>
<organism evidence="1 2">
    <name type="scientific">Eumeta variegata</name>
    <name type="common">Bagworm moth</name>
    <name type="synonym">Eumeta japonica</name>
    <dbReference type="NCBI Taxonomy" id="151549"/>
    <lineage>
        <taxon>Eukaryota</taxon>
        <taxon>Metazoa</taxon>
        <taxon>Ecdysozoa</taxon>
        <taxon>Arthropoda</taxon>
        <taxon>Hexapoda</taxon>
        <taxon>Insecta</taxon>
        <taxon>Pterygota</taxon>
        <taxon>Neoptera</taxon>
        <taxon>Endopterygota</taxon>
        <taxon>Lepidoptera</taxon>
        <taxon>Glossata</taxon>
        <taxon>Ditrysia</taxon>
        <taxon>Tineoidea</taxon>
        <taxon>Psychidae</taxon>
        <taxon>Oiketicinae</taxon>
        <taxon>Eumeta</taxon>
    </lineage>
</organism>
<evidence type="ECO:0008006" key="3">
    <source>
        <dbReference type="Google" id="ProtNLM"/>
    </source>
</evidence>
<reference evidence="1 2" key="1">
    <citation type="journal article" date="2019" name="Commun. Biol.">
        <title>The bagworm genome reveals a unique fibroin gene that provides high tensile strength.</title>
        <authorList>
            <person name="Kono N."/>
            <person name="Nakamura H."/>
            <person name="Ohtoshi R."/>
            <person name="Tomita M."/>
            <person name="Numata K."/>
            <person name="Arakawa K."/>
        </authorList>
    </citation>
    <scope>NUCLEOTIDE SEQUENCE [LARGE SCALE GENOMIC DNA]</scope>
</reference>